<feature type="compositionally biased region" description="Polar residues" evidence="1">
    <location>
        <begin position="1534"/>
        <end position="1551"/>
    </location>
</feature>
<feature type="transmembrane region" description="Helical" evidence="2">
    <location>
        <begin position="644"/>
        <end position="663"/>
    </location>
</feature>
<gene>
    <name evidence="4" type="ORF">BSAL_76775</name>
</gene>
<keyword evidence="2 4" id="KW-0812">Transmembrane</keyword>
<feature type="transmembrane region" description="Helical" evidence="2">
    <location>
        <begin position="1728"/>
        <end position="1750"/>
    </location>
</feature>
<protein>
    <submittedName>
        <fullName evidence="4">Transmembrane protein, putative</fullName>
    </submittedName>
</protein>
<evidence type="ECO:0000313" key="4">
    <source>
        <dbReference type="EMBL" id="CUG27692.1"/>
    </source>
</evidence>
<proteinExistence type="predicted"/>
<keyword evidence="2" id="KW-0472">Membrane</keyword>
<keyword evidence="3" id="KW-0732">Signal</keyword>
<dbReference type="VEuPathDB" id="TriTrypDB:BSAL_76775"/>
<evidence type="ECO:0000256" key="2">
    <source>
        <dbReference type="SAM" id="Phobius"/>
    </source>
</evidence>
<dbReference type="EMBL" id="CYKH01000729">
    <property type="protein sequence ID" value="CUG27692.1"/>
    <property type="molecule type" value="Genomic_DNA"/>
</dbReference>
<evidence type="ECO:0000256" key="3">
    <source>
        <dbReference type="SAM" id="SignalP"/>
    </source>
</evidence>
<accession>A0A0S4J018</accession>
<dbReference type="Proteomes" id="UP000051952">
    <property type="component" value="Unassembled WGS sequence"/>
</dbReference>
<feature type="signal peptide" evidence="3">
    <location>
        <begin position="1"/>
        <end position="24"/>
    </location>
</feature>
<feature type="region of interest" description="Disordered" evidence="1">
    <location>
        <begin position="1528"/>
        <end position="1578"/>
    </location>
</feature>
<feature type="compositionally biased region" description="Polar residues" evidence="1">
    <location>
        <begin position="1454"/>
        <end position="1484"/>
    </location>
</feature>
<feature type="region of interest" description="Disordered" evidence="1">
    <location>
        <begin position="1454"/>
        <end position="1491"/>
    </location>
</feature>
<feature type="transmembrane region" description="Helical" evidence="2">
    <location>
        <begin position="1899"/>
        <end position="1920"/>
    </location>
</feature>
<organism evidence="4 5">
    <name type="scientific">Bodo saltans</name>
    <name type="common">Flagellated protozoan</name>
    <dbReference type="NCBI Taxonomy" id="75058"/>
    <lineage>
        <taxon>Eukaryota</taxon>
        <taxon>Discoba</taxon>
        <taxon>Euglenozoa</taxon>
        <taxon>Kinetoplastea</taxon>
        <taxon>Metakinetoplastina</taxon>
        <taxon>Eubodonida</taxon>
        <taxon>Bodonidae</taxon>
        <taxon>Bodo</taxon>
    </lineage>
</organism>
<feature type="transmembrane region" description="Helical" evidence="2">
    <location>
        <begin position="1687"/>
        <end position="1707"/>
    </location>
</feature>
<feature type="chain" id="PRO_5006621729" evidence="3">
    <location>
        <begin position="25"/>
        <end position="2064"/>
    </location>
</feature>
<feature type="compositionally biased region" description="Low complexity" evidence="1">
    <location>
        <begin position="1552"/>
        <end position="1578"/>
    </location>
</feature>
<feature type="transmembrane region" description="Helical" evidence="2">
    <location>
        <begin position="1756"/>
        <end position="1778"/>
    </location>
</feature>
<sequence length="2064" mass="220112">MGTDRWLPLTIFFILVTLLTAVTATVSNCSVAYNATDPLILKSNEDYMFAHCPQAVFIALTTNITNATLHIHYTALGSPLQIQAPLENISIELRGVMLSTLPSTPMTLIVAAVSSASSTLARVSVLVFNDVMTFSVAPPWPSLIVFPAGLSCVQCRIVLRNMTISAGNEYFLTLQANFTRLSLIWLTEFVWYSAARSALLNPCIHVSQLTDESELVISNALVVGTYDSWLTTTAVSSGSRVTLANATTRQFSVVLLNQAASMTGSVVVISNVTDDSSFQVLLVINAILSDMTIEVSNCTFSASNNAPICIQSCILTNLAMAMLQLTCINSLCVYLRSNTNAINTSLTLQDITFYGGSRAVDWFGSTWTGLSVRAKQVIGTDCAGVSWLRCHGVGEDTRVVITDSIVASQTFVAKSAMNHIELYSINTTWCAPSTQSAGGISFGGDTSAAPPILFSDVLVSLEDCILQPNSFSSLSLSADIARNVTFQLIRVDASAWLPLDNATRGTVIVGVTAFGTAVSNASIGTAIAIIDSVMGGHVSIFNIYPVAISIVNSIVFCGPVHAFEVFYNTSSAVSLDSSGSNAPTIPQLRWDGSQLMSALWFQQVTAIGVSTGVLLRFDADVALKTQQWNVSVTFGNGTSRLGDIAIFVIFFKVSIFSFQLAVLGTNSLHYDGAVAVLFVDVVFFLPTRNISSPAAQPEDSPWILAEVHNATSTSGSWLAFHNSTFISSSGEPAALMVSIVVQESSIVGSLVIIEHCNITMLQVAIQVVDCTWTLKDIAVALLHSVIDRHGATSINMTIVRTNLTLLGSQPQSLVTLSDVAEGTWLPLPTSNTTTTPLSWMYVEVTLRRSTLMCGAPTIVFCAYNVAPAWTTQLTKTPLEVHVRFIEQSSWILVPSSAPKLLNVNSLTNLSTFVVASISVLQSVHIDIDGASNVTADNILAVWSCDVLGDIRVSLRGGSATHLTTPTSWNLVDVRSALQRDVSLITQLKASWLVQIDGDSTLFVGLLFSAAVRIYFSTLPSLGSLIISVSGGATVSAPNGLVDITRTALTGVGTAPSALVLITVNESSSIIGSGMPVVSTYRSNLFNLLISIGDSSSGHASTSIFNSSIFSAVLCYCPGMQWALTLRNAVIILERDVTGGTTYYLCNFASNNFPNKGALIPSLLWDAESSTLHTSGVTSWLYVRNDNVLSSSVIPLNVSFQRCHMIATVRLTLTPIDELVLALISIHPTLMNVSSTILFFASNVSLTTNLAAATRNITSNANISVILSLLYVERDVCQSSPIVSVSQCTISIATDINGTNATPPRLNSILSLVEAQTNLCSDDGNVASPPVYVTLVGTELVVPPSFYSVVALTLRSTTGSRGTNYSIDFDGGGITSSGMKLLSVVVDGPSNASTNATMVVRCVEELPASSPRRYVNGSAAVLGDVSVEMYDHTLLSVPSTRCGSLTAAVSESQSGIESPSALSPTPSGAQSFSIPTASSFPSNTESVPSPSLLASKSASLSSVSLATLWKTPTKLTSQLSVSVSISTSSSRSVTGGWSTQTHTLTPTRSRGPTHTLSLHATRSSSRSPSPPSNSDTTSLNNSASYVLVESPTLTQRPLVNAGVSILPKPVRDSISGASVVSGMVGTGVVGPATAMNAYRGMTQLALIACPSQDDALENFNGDWSLNPLLLAIGVDRLQFARGAAVGDLILMGALTVLGLLSVVIRRHFLGRSSVATYWSAAGRLQFPGLLLIPYTMLLQPLVMMNLIIIGLGDAGDVVLGVATLMICVVVPLTLCWYLLLLNFSATARFAADHDVQYEEDSLLRTRLGSLIYFWFHQAYHWVSQDTFPTFVSCFGFLFDPYVAHRHWFLLVELGSGCITGAVGAAQVLGMSCSALTEVLVGFAALYILLLMFLRPLDSNLEAFLAHVNGWATLVSSILALFDDTESAAAWIIAGQLWLSMAMIALAIVQYAHAKYLDGEKRKRQRQHGRSDSFESLGGAVMLRDVNSDDDNFGNGEVVHELFPADPMANEATEAVCADEVGHHFDEVLEECSPTQVRATKLLWMPSDPTVRMRYEKLKGDLSNLL</sequence>
<feature type="transmembrane region" description="Helical" evidence="2">
    <location>
        <begin position="1846"/>
        <end position="1867"/>
    </location>
</feature>
<keyword evidence="2" id="KW-1133">Transmembrane helix</keyword>
<feature type="transmembrane region" description="Helical" evidence="2">
    <location>
        <begin position="1926"/>
        <end position="1952"/>
    </location>
</feature>
<reference evidence="5" key="1">
    <citation type="submission" date="2015-09" db="EMBL/GenBank/DDBJ databases">
        <authorList>
            <consortium name="Pathogen Informatics"/>
        </authorList>
    </citation>
    <scope>NUCLEOTIDE SEQUENCE [LARGE SCALE GENOMIC DNA]</scope>
    <source>
        <strain evidence="5">Lake Konstanz</strain>
    </source>
</reference>
<feature type="transmembrane region" description="Helical" evidence="2">
    <location>
        <begin position="1873"/>
        <end position="1892"/>
    </location>
</feature>
<evidence type="ECO:0000256" key="1">
    <source>
        <dbReference type="SAM" id="MobiDB-lite"/>
    </source>
</evidence>
<keyword evidence="5" id="KW-1185">Reference proteome</keyword>
<evidence type="ECO:0000313" key="5">
    <source>
        <dbReference type="Proteomes" id="UP000051952"/>
    </source>
</evidence>
<name>A0A0S4J018_BODSA</name>